<sequence>MDDLDCTFEQKLKGAVSQLRDEAYQWWLEGGHSARLTYLGTTFQGKYVGASYVDAHRRKFLNLT</sequence>
<dbReference type="EMBL" id="SMMG02000002">
    <property type="protein sequence ID" value="KAA3484841.1"/>
    <property type="molecule type" value="Genomic_DNA"/>
</dbReference>
<evidence type="ECO:0000313" key="1">
    <source>
        <dbReference type="EMBL" id="KAA3484841.1"/>
    </source>
</evidence>
<gene>
    <name evidence="1" type="ORF">EPI10_006898</name>
</gene>
<evidence type="ECO:0000313" key="2">
    <source>
        <dbReference type="Proteomes" id="UP000325315"/>
    </source>
</evidence>
<proteinExistence type="predicted"/>
<name>A0A5B6WSF6_9ROSI</name>
<keyword evidence="2" id="KW-1185">Reference proteome</keyword>
<dbReference type="OrthoDB" id="2272416at2759"/>
<comment type="caution">
    <text evidence="1">The sequence shown here is derived from an EMBL/GenBank/DDBJ whole genome shotgun (WGS) entry which is preliminary data.</text>
</comment>
<organism evidence="1 2">
    <name type="scientific">Gossypium australe</name>
    <dbReference type="NCBI Taxonomy" id="47621"/>
    <lineage>
        <taxon>Eukaryota</taxon>
        <taxon>Viridiplantae</taxon>
        <taxon>Streptophyta</taxon>
        <taxon>Embryophyta</taxon>
        <taxon>Tracheophyta</taxon>
        <taxon>Spermatophyta</taxon>
        <taxon>Magnoliopsida</taxon>
        <taxon>eudicotyledons</taxon>
        <taxon>Gunneridae</taxon>
        <taxon>Pentapetalae</taxon>
        <taxon>rosids</taxon>
        <taxon>malvids</taxon>
        <taxon>Malvales</taxon>
        <taxon>Malvaceae</taxon>
        <taxon>Malvoideae</taxon>
        <taxon>Gossypium</taxon>
    </lineage>
</organism>
<protein>
    <submittedName>
        <fullName evidence="1">1-phosphatidylinositol-4,5-bisphosphate phosphodiesterase beta-2</fullName>
    </submittedName>
</protein>
<accession>A0A5B6WSF6</accession>
<dbReference type="Proteomes" id="UP000325315">
    <property type="component" value="Unassembled WGS sequence"/>
</dbReference>
<reference evidence="2" key="1">
    <citation type="journal article" date="2019" name="Plant Biotechnol. J.">
        <title>Genome sequencing of the Australian wild diploid species Gossypium australe highlights disease resistance and delayed gland morphogenesis.</title>
        <authorList>
            <person name="Cai Y."/>
            <person name="Cai X."/>
            <person name="Wang Q."/>
            <person name="Wang P."/>
            <person name="Zhang Y."/>
            <person name="Cai C."/>
            <person name="Xu Y."/>
            <person name="Wang K."/>
            <person name="Zhou Z."/>
            <person name="Wang C."/>
            <person name="Geng S."/>
            <person name="Li B."/>
            <person name="Dong Q."/>
            <person name="Hou Y."/>
            <person name="Wang H."/>
            <person name="Ai P."/>
            <person name="Liu Z."/>
            <person name="Yi F."/>
            <person name="Sun M."/>
            <person name="An G."/>
            <person name="Cheng J."/>
            <person name="Zhang Y."/>
            <person name="Shi Q."/>
            <person name="Xie Y."/>
            <person name="Shi X."/>
            <person name="Chang Y."/>
            <person name="Huang F."/>
            <person name="Chen Y."/>
            <person name="Hong S."/>
            <person name="Mi L."/>
            <person name="Sun Q."/>
            <person name="Zhang L."/>
            <person name="Zhou B."/>
            <person name="Peng R."/>
            <person name="Zhang X."/>
            <person name="Liu F."/>
        </authorList>
    </citation>
    <scope>NUCLEOTIDE SEQUENCE [LARGE SCALE GENOMIC DNA]</scope>
    <source>
        <strain evidence="2">cv. PA1801</strain>
    </source>
</reference>
<dbReference type="AlphaFoldDB" id="A0A5B6WSF6"/>